<keyword evidence="1" id="KW-1133">Transmembrane helix</keyword>
<reference evidence="3" key="1">
    <citation type="journal article" date="2021" name="PeerJ">
        <title>Extensive microbial diversity within the chicken gut microbiome revealed by metagenomics and culture.</title>
        <authorList>
            <person name="Gilroy R."/>
            <person name="Ravi A."/>
            <person name="Getino M."/>
            <person name="Pursley I."/>
            <person name="Horton D.L."/>
            <person name="Alikhan N.F."/>
            <person name="Baker D."/>
            <person name="Gharbi K."/>
            <person name="Hall N."/>
            <person name="Watson M."/>
            <person name="Adriaenssens E.M."/>
            <person name="Foster-Nyarko E."/>
            <person name="Jarju S."/>
            <person name="Secka A."/>
            <person name="Antonio M."/>
            <person name="Oren A."/>
            <person name="Chaudhuri R.R."/>
            <person name="La Ragione R."/>
            <person name="Hildebrand F."/>
            <person name="Pallen M.J."/>
        </authorList>
    </citation>
    <scope>NUCLEOTIDE SEQUENCE</scope>
    <source>
        <strain evidence="3">USAMLcec3-2134</strain>
    </source>
</reference>
<dbReference type="InterPro" id="IPR032834">
    <property type="entry name" value="NatK-like_C"/>
</dbReference>
<dbReference type="Proteomes" id="UP000886883">
    <property type="component" value="Unassembled WGS sequence"/>
</dbReference>
<feature type="transmembrane region" description="Helical" evidence="1">
    <location>
        <begin position="200"/>
        <end position="220"/>
    </location>
</feature>
<keyword evidence="1" id="KW-0812">Transmembrane</keyword>
<dbReference type="SUPFAM" id="SSF55874">
    <property type="entry name" value="ATPase domain of HSP90 chaperone/DNA topoisomerase II/histidine kinase"/>
    <property type="match status" value="1"/>
</dbReference>
<sequence length="554" mass="61525">MKKTMYFCLASAFLLVCVGLLAFLHPFTVVEGNLSYLEWETASIVSPDGTEQPFDVLSGEPELADGEYFRFTTTLPERAGPGTFLIFEVSGARLSVSLNGQELYASSSVLMENTANLAQVTVPLPAGKAGALTMEVQPLVTPLSLFPPLLRTSEDPADAKGSIAYANYYGFPAGAMALSLALVWGLFLFSILNRKTDWRLLLLVLACAGLTLYPIAVGYGSYFFPESWLSLFTWRGIPILSALALILYLCLHRSRDFLRALISLTLWSLGALAVCVVVSAAQDGYLAGYLARSLAALIQTGYYDRLLYWLTVWLVGGCVLLSAWDTVRGLIRVKTEARTLELKNEMAMENYRILERKMREGAQLRHEYAHRLTALNAMYENRDWGGIGRLLTEWTGQNRQAAQVRFTEHFAVNAILQNAAERAENAGIRFEASAMLPRALPIPDEDLCTLFMNLLDNALEGAKQAESEKRFIRLRTSIRNGFLAVFCENSYNGRLSTDQNGKLRTTKAEPESHGFGLILMENIAEKYKSILDVSYTDTVFTVQTALKLPEEKKA</sequence>
<accession>A0A9D2MQ02</accession>
<feature type="transmembrane region" description="Helical" evidence="1">
    <location>
        <begin position="232"/>
        <end position="251"/>
    </location>
</feature>
<protein>
    <submittedName>
        <fullName evidence="3">ATP-binding protein</fullName>
    </submittedName>
</protein>
<name>A0A9D2MQ02_9FIRM</name>
<dbReference type="GO" id="GO:0005524">
    <property type="term" value="F:ATP binding"/>
    <property type="evidence" value="ECO:0007669"/>
    <property type="project" value="UniProtKB-KW"/>
</dbReference>
<reference evidence="3" key="2">
    <citation type="submission" date="2021-04" db="EMBL/GenBank/DDBJ databases">
        <authorList>
            <person name="Gilroy R."/>
        </authorList>
    </citation>
    <scope>NUCLEOTIDE SEQUENCE</scope>
    <source>
        <strain evidence="3">USAMLcec3-2134</strain>
    </source>
</reference>
<keyword evidence="3" id="KW-0547">Nucleotide-binding</keyword>
<dbReference type="Gene3D" id="3.30.565.10">
    <property type="entry name" value="Histidine kinase-like ATPase, C-terminal domain"/>
    <property type="match status" value="1"/>
</dbReference>
<proteinExistence type="predicted"/>
<feature type="transmembrane region" description="Helical" evidence="1">
    <location>
        <begin position="306"/>
        <end position="324"/>
    </location>
</feature>
<evidence type="ECO:0000313" key="4">
    <source>
        <dbReference type="Proteomes" id="UP000886883"/>
    </source>
</evidence>
<dbReference type="AlphaFoldDB" id="A0A9D2MQ02"/>
<dbReference type="PANTHER" id="PTHR40448:SF1">
    <property type="entry name" value="TWO-COMPONENT SENSOR HISTIDINE KINASE"/>
    <property type="match status" value="1"/>
</dbReference>
<keyword evidence="3" id="KW-0067">ATP-binding</keyword>
<evidence type="ECO:0000313" key="3">
    <source>
        <dbReference type="EMBL" id="HJB90782.1"/>
    </source>
</evidence>
<dbReference type="GO" id="GO:0042802">
    <property type="term" value="F:identical protein binding"/>
    <property type="evidence" value="ECO:0007669"/>
    <property type="project" value="TreeGrafter"/>
</dbReference>
<feature type="transmembrane region" description="Helical" evidence="1">
    <location>
        <begin position="168"/>
        <end position="188"/>
    </location>
</feature>
<dbReference type="PANTHER" id="PTHR40448">
    <property type="entry name" value="TWO-COMPONENT SENSOR HISTIDINE KINASE"/>
    <property type="match status" value="1"/>
</dbReference>
<feature type="domain" description="Sensor histidine kinase NatK-like C-terminal" evidence="2">
    <location>
        <begin position="446"/>
        <end position="545"/>
    </location>
</feature>
<organism evidence="3 4">
    <name type="scientific">Candidatus Eisenbergiella merdigallinarum</name>
    <dbReference type="NCBI Taxonomy" id="2838552"/>
    <lineage>
        <taxon>Bacteria</taxon>
        <taxon>Bacillati</taxon>
        <taxon>Bacillota</taxon>
        <taxon>Clostridia</taxon>
        <taxon>Lachnospirales</taxon>
        <taxon>Lachnospiraceae</taxon>
        <taxon>Eisenbergiella</taxon>
    </lineage>
</organism>
<evidence type="ECO:0000256" key="1">
    <source>
        <dbReference type="SAM" id="Phobius"/>
    </source>
</evidence>
<dbReference type="EMBL" id="DWXE01000016">
    <property type="protein sequence ID" value="HJB90782.1"/>
    <property type="molecule type" value="Genomic_DNA"/>
</dbReference>
<comment type="caution">
    <text evidence="3">The sequence shown here is derived from an EMBL/GenBank/DDBJ whole genome shotgun (WGS) entry which is preliminary data.</text>
</comment>
<evidence type="ECO:0000259" key="2">
    <source>
        <dbReference type="Pfam" id="PF14501"/>
    </source>
</evidence>
<dbReference type="Pfam" id="PF14501">
    <property type="entry name" value="HATPase_c_5"/>
    <property type="match status" value="1"/>
</dbReference>
<gene>
    <name evidence="3" type="ORF">H9763_04860</name>
</gene>
<keyword evidence="1" id="KW-0472">Membrane</keyword>
<dbReference type="CDD" id="cd16935">
    <property type="entry name" value="HATPase_AgrC-ComD-like"/>
    <property type="match status" value="1"/>
</dbReference>
<dbReference type="InterPro" id="IPR036890">
    <property type="entry name" value="HATPase_C_sf"/>
</dbReference>
<feature type="transmembrane region" description="Helical" evidence="1">
    <location>
        <begin position="258"/>
        <end position="281"/>
    </location>
</feature>